<evidence type="ECO:0000259" key="2">
    <source>
        <dbReference type="SMART" id="SM00881"/>
    </source>
</evidence>
<evidence type="ECO:0000313" key="4">
    <source>
        <dbReference type="Proteomes" id="UP000069935"/>
    </source>
</evidence>
<keyword evidence="1" id="KW-0816">Tricarboxylic acid cycle</keyword>
<dbReference type="InterPro" id="IPR032875">
    <property type="entry name" value="Succ_CoA_lig_flav_dom"/>
</dbReference>
<dbReference type="InterPro" id="IPR016102">
    <property type="entry name" value="Succinyl-CoA_synth-like"/>
</dbReference>
<dbReference type="SMART" id="SM00881">
    <property type="entry name" value="CoA_binding"/>
    <property type="match status" value="1"/>
</dbReference>
<dbReference type="Proteomes" id="UP000069935">
    <property type="component" value="Chromosome 4"/>
</dbReference>
<gene>
    <name evidence="3" type="ORF">AL072_25845</name>
</gene>
<dbReference type="Pfam" id="PF13607">
    <property type="entry name" value="Succ_CoA_lig"/>
    <property type="match status" value="1"/>
</dbReference>
<evidence type="ECO:0000256" key="1">
    <source>
        <dbReference type="ARBA" id="ARBA00022532"/>
    </source>
</evidence>
<dbReference type="EMBL" id="CP012404">
    <property type="protein sequence ID" value="ALG74485.1"/>
    <property type="molecule type" value="Genomic_DNA"/>
</dbReference>
<dbReference type="RefSeq" id="WP_045584010.1">
    <property type="nucleotide sequence ID" value="NZ_CP012404.1"/>
</dbReference>
<sequence length="496" mass="51883">MPPFANTSALESFRPLFHPRSIAVVGASASSVSGGNRFIRHLKAFGYQGRILPVHPSAERIEDLPAIRSLADLDEPVDYAYVAVAADAVPGVLASGRGKLRVAQVMSSGFGEIDGGQAMEDRLVAAAREAGIRVVGPNCLGVHSPRARVTFTERTGPEPGRIGIVCQSGGLGIDILRRGRGRGLRFSGLVTVGNCADVSAAEIVQYFAESDDTDVIGLYVEGVRDGRRLFETLRANSTKPVVILKGGRTDQGRAAAASHTGSLVGSDHAWVALARQTGAVLADTLDAFLDTLLVFQCLTPAAVPTRRVVLFGNGGGTSVLGSDAFSRAGFDVPRLPDDIVAALTALELPAGSSVRNPIDTPAGALQKDEGRLFPRILDVVGGSGALDALVVHINMTVVLSFRHVDMLGNLVDAALRAKADGFAPHLALVLRSDGEPDVEEKKRDYRARAVAAGIPIFDELASAAASLAGLRLVEAFRAGLDGQIGGRTVSRRSAAP</sequence>
<dbReference type="GO" id="GO:0006099">
    <property type="term" value="P:tricarboxylic acid cycle"/>
    <property type="evidence" value="ECO:0007669"/>
    <property type="project" value="UniProtKB-KW"/>
</dbReference>
<dbReference type="AlphaFoldDB" id="A0AAC8ZVV8"/>
<feature type="domain" description="CoA-binding" evidence="2">
    <location>
        <begin position="16"/>
        <end position="110"/>
    </location>
</feature>
<reference evidence="3 4" key="2">
    <citation type="journal article" date="2016" name="Genome Announc.">
        <title>Complete Genome Sequence of a Strain of Azospirillum thiophilum Isolated from a Sulfide Spring.</title>
        <authorList>
            <person name="Fomenkov A."/>
            <person name="Vincze T."/>
            <person name="Grabovich M."/>
            <person name="Anton B.P."/>
            <person name="Dubinina G."/>
            <person name="Orlova M."/>
            <person name="Belousova E."/>
            <person name="Roberts R.J."/>
        </authorList>
    </citation>
    <scope>NUCLEOTIDE SEQUENCE [LARGE SCALE GENOMIC DNA]</scope>
    <source>
        <strain evidence="3 4">BV-S</strain>
    </source>
</reference>
<dbReference type="PANTHER" id="PTHR42793:SF1">
    <property type="entry name" value="PEPTIDYL-LYSINE N-ACETYLTRANSFERASE PATZ"/>
    <property type="match status" value="1"/>
</dbReference>
<name>A0AAC8ZVV8_9PROT</name>
<dbReference type="Gene3D" id="3.40.50.720">
    <property type="entry name" value="NAD(P)-binding Rossmann-like Domain"/>
    <property type="match status" value="1"/>
</dbReference>
<dbReference type="PANTHER" id="PTHR42793">
    <property type="entry name" value="COA BINDING DOMAIN CONTAINING PROTEIN"/>
    <property type="match status" value="1"/>
</dbReference>
<dbReference type="Pfam" id="PF13380">
    <property type="entry name" value="CoA_binding_2"/>
    <property type="match status" value="1"/>
</dbReference>
<dbReference type="KEGG" id="ati:AL072_25845"/>
<reference evidence="4" key="1">
    <citation type="submission" date="2015-08" db="EMBL/GenBank/DDBJ databases">
        <title>Complete Genome Sequence of Azospirillum thiophilum BV-S.</title>
        <authorList>
            <person name="Fomenkov A."/>
            <person name="Vincze T."/>
            <person name="Grabovich M."/>
            <person name="Dubinina G."/>
            <person name="Orlova M."/>
            <person name="Belousova E."/>
            <person name="Roberts R.J."/>
        </authorList>
    </citation>
    <scope>NUCLEOTIDE SEQUENCE [LARGE SCALE GENOMIC DNA]</scope>
    <source>
        <strain evidence="4">BV-S</strain>
    </source>
</reference>
<dbReference type="InterPro" id="IPR036291">
    <property type="entry name" value="NAD(P)-bd_dom_sf"/>
</dbReference>
<dbReference type="InterPro" id="IPR003781">
    <property type="entry name" value="CoA-bd"/>
</dbReference>
<organism evidence="3 4">
    <name type="scientific">Azospirillum thiophilum</name>
    <dbReference type="NCBI Taxonomy" id="528244"/>
    <lineage>
        <taxon>Bacteria</taxon>
        <taxon>Pseudomonadati</taxon>
        <taxon>Pseudomonadota</taxon>
        <taxon>Alphaproteobacteria</taxon>
        <taxon>Rhodospirillales</taxon>
        <taxon>Azospirillaceae</taxon>
        <taxon>Azospirillum</taxon>
    </lineage>
</organism>
<keyword evidence="4" id="KW-1185">Reference proteome</keyword>
<protein>
    <submittedName>
        <fullName evidence="3">Acyl-CoA synthetase</fullName>
    </submittedName>
</protein>
<proteinExistence type="predicted"/>
<dbReference type="SUPFAM" id="SSF52210">
    <property type="entry name" value="Succinyl-CoA synthetase domains"/>
    <property type="match status" value="2"/>
</dbReference>
<dbReference type="Gene3D" id="3.40.50.261">
    <property type="entry name" value="Succinyl-CoA synthetase domains"/>
    <property type="match status" value="2"/>
</dbReference>
<dbReference type="SUPFAM" id="SSF51735">
    <property type="entry name" value="NAD(P)-binding Rossmann-fold domains"/>
    <property type="match status" value="1"/>
</dbReference>
<evidence type="ECO:0000313" key="3">
    <source>
        <dbReference type="EMBL" id="ALG74485.1"/>
    </source>
</evidence>
<accession>A0AAC8ZVV8</accession>